<protein>
    <submittedName>
        <fullName evidence="4">Uncharacterized protein</fullName>
    </submittedName>
</protein>
<proteinExistence type="predicted"/>
<dbReference type="EMBL" id="BAAAYK010000005">
    <property type="protein sequence ID" value="GAA3352520.1"/>
    <property type="molecule type" value="Genomic_DNA"/>
</dbReference>
<name>A0ABP6S0L6_9PSEU</name>
<reference evidence="4" key="3">
    <citation type="submission" date="2023-12" db="EMBL/GenBank/DDBJ databases">
        <authorList>
            <person name="Sun Q."/>
            <person name="Inoue M."/>
        </authorList>
    </citation>
    <scope>NUCLEOTIDE SEQUENCE</scope>
    <source>
        <strain evidence="4">JCM 9687</strain>
    </source>
</reference>
<dbReference type="RefSeq" id="WP_344923776.1">
    <property type="nucleotide sequence ID" value="NZ_BAAAYK010000005.1"/>
</dbReference>
<evidence type="ECO:0000256" key="1">
    <source>
        <dbReference type="SAM" id="MobiDB-lite"/>
    </source>
</evidence>
<organism evidence="4 5">
    <name type="scientific">Saccharopolyspora gregorii</name>
    <dbReference type="NCBI Taxonomy" id="33914"/>
    <lineage>
        <taxon>Bacteria</taxon>
        <taxon>Bacillati</taxon>
        <taxon>Actinomycetota</taxon>
        <taxon>Actinomycetes</taxon>
        <taxon>Pseudonocardiales</taxon>
        <taxon>Pseudonocardiaceae</taxon>
        <taxon>Saccharopolyspora</taxon>
    </lineage>
</organism>
<evidence type="ECO:0000313" key="3">
    <source>
        <dbReference type="EMBL" id="GAA3352520.1"/>
    </source>
</evidence>
<reference evidence="5" key="2">
    <citation type="journal article" date="2019" name="Int. J. Syst. Evol. Microbiol.">
        <title>The Global Catalogue of Microorganisms (GCM) 10K type strain sequencing project: providing services to taxonomists for standard genome sequencing and annotation.</title>
        <authorList>
            <consortium name="The Broad Institute Genomics Platform"/>
            <consortium name="The Broad Institute Genome Sequencing Center for Infectious Disease"/>
            <person name="Wu L."/>
            <person name="Ma J."/>
        </authorList>
    </citation>
    <scope>NUCLEOTIDE SEQUENCE [LARGE SCALE GENOMIC DNA]</scope>
    <source>
        <strain evidence="5">JCM 9687</strain>
    </source>
</reference>
<evidence type="ECO:0000256" key="2">
    <source>
        <dbReference type="SAM" id="SignalP"/>
    </source>
</evidence>
<evidence type="ECO:0000313" key="5">
    <source>
        <dbReference type="Proteomes" id="UP001500483"/>
    </source>
</evidence>
<feature type="signal peptide" evidence="2">
    <location>
        <begin position="1"/>
        <end position="26"/>
    </location>
</feature>
<evidence type="ECO:0000313" key="4">
    <source>
        <dbReference type="EMBL" id="GAA3364836.1"/>
    </source>
</evidence>
<keyword evidence="2" id="KW-0732">Signal</keyword>
<accession>A0ABP6S0L6</accession>
<dbReference type="Proteomes" id="UP001500483">
    <property type="component" value="Unassembled WGS sequence"/>
</dbReference>
<sequence>MARTRIGTTMLVVTAGALLFSLSSCASGSGPSNPASAEPSAPEPGRRADQSVLGVADARECPESVVQRASDAPVAEFTVHGLPGDAFSYRIEKVDGSVLTGTSGEFAPVQREAVFTTGVPNAEIRNVTISAHGRTGIAGTCRITSIR</sequence>
<keyword evidence="5" id="KW-1185">Reference proteome</keyword>
<feature type="chain" id="PRO_5045029785" evidence="2">
    <location>
        <begin position="27"/>
        <end position="147"/>
    </location>
</feature>
<dbReference type="EMBL" id="BAAAYK010000038">
    <property type="protein sequence ID" value="GAA3364836.1"/>
    <property type="molecule type" value="Genomic_DNA"/>
</dbReference>
<comment type="caution">
    <text evidence="4">The sequence shown here is derived from an EMBL/GenBank/DDBJ whole genome shotgun (WGS) entry which is preliminary data.</text>
</comment>
<reference evidence="4" key="1">
    <citation type="journal article" date="2014" name="Int. J. Syst. Evol. Microbiol.">
        <title>Complete genome of a new Firmicutes species belonging to the dominant human colonic microbiota ('Ruminococcus bicirculans') reveals two chromosomes and a selective capacity to utilize plant glucans.</title>
        <authorList>
            <consortium name="NISC Comparative Sequencing Program"/>
            <person name="Wegmann U."/>
            <person name="Louis P."/>
            <person name="Goesmann A."/>
            <person name="Henrissat B."/>
            <person name="Duncan S.H."/>
            <person name="Flint H.J."/>
        </authorList>
    </citation>
    <scope>NUCLEOTIDE SEQUENCE</scope>
    <source>
        <strain evidence="4">JCM 9687</strain>
    </source>
</reference>
<feature type="region of interest" description="Disordered" evidence="1">
    <location>
        <begin position="29"/>
        <end position="52"/>
    </location>
</feature>
<feature type="compositionally biased region" description="Low complexity" evidence="1">
    <location>
        <begin position="29"/>
        <end position="40"/>
    </location>
</feature>
<gene>
    <name evidence="3" type="ORF">GCM10020366_02480</name>
    <name evidence="4" type="ORF">GCM10020366_62350</name>
</gene>
<dbReference type="PROSITE" id="PS51257">
    <property type="entry name" value="PROKAR_LIPOPROTEIN"/>
    <property type="match status" value="1"/>
</dbReference>